<dbReference type="OrthoDB" id="3917849at2"/>
<organism evidence="1 2">
    <name type="scientific">Asanoa ferruginea</name>
    <dbReference type="NCBI Taxonomy" id="53367"/>
    <lineage>
        <taxon>Bacteria</taxon>
        <taxon>Bacillati</taxon>
        <taxon>Actinomycetota</taxon>
        <taxon>Actinomycetes</taxon>
        <taxon>Micromonosporales</taxon>
        <taxon>Micromonosporaceae</taxon>
        <taxon>Asanoa</taxon>
    </lineage>
</organism>
<proteinExistence type="predicted"/>
<name>A0A3D9ZKQ3_9ACTN</name>
<dbReference type="EMBL" id="QUMQ01000001">
    <property type="protein sequence ID" value="REF97154.1"/>
    <property type="molecule type" value="Genomic_DNA"/>
</dbReference>
<keyword evidence="2" id="KW-1185">Reference proteome</keyword>
<protein>
    <submittedName>
        <fullName evidence="1">Uncharacterized protein</fullName>
    </submittedName>
</protein>
<gene>
    <name evidence="1" type="ORF">DFJ67_3151</name>
</gene>
<comment type="caution">
    <text evidence="1">The sequence shown here is derived from an EMBL/GenBank/DDBJ whole genome shotgun (WGS) entry which is preliminary data.</text>
</comment>
<accession>A0A3D9ZKQ3</accession>
<dbReference type="Proteomes" id="UP000256913">
    <property type="component" value="Unassembled WGS sequence"/>
</dbReference>
<evidence type="ECO:0000313" key="1">
    <source>
        <dbReference type="EMBL" id="REF97154.1"/>
    </source>
</evidence>
<sequence>MTDYYRQHWKSNETARYGLGGALIDPAAIPEVHYDVGGLDGDAAKLIALGKRIESVAQGIEKRWRDGLPDHYDAPEADQLVAGTGRVVAKAGKPNADLAAVGAALSTLASAVGTLQLKLDVLRAEATAFRAWALSLTSEAKFHGGAGVPKDWRTELYPAWNRTFGKDVNMSLCNQVGDALDGIMRAEEACVAAIESHTDTAALPMPSEIPPVREPGNGALRLDDARARPYDWRRLALTSGHDLPWGGWQSIPKHRIDIFTKLVAGILDSLVFSPVKFYAGLAGLGLVSAKDPMHRGQLGITFKAGTAKQTWAGVGRLMLAGAPGTYLDRGLRHQNVQTWKQLGLSFVASDEHDPWVRTGKVAGNIAGLFTPSPAKGVGLTHALERLAEAGGEAAKRGGWWRLAHAGELPKAVSEGAWVGADVRVGAKFGSPAIRDLADAVRSGFGRDGSNLTPRHLPPQPVHNPEAAVGHARQWSVDAQKSLGDAYYPERAALHDAKLRALRAAEMADHPAIERDFTDRLAALARQHQANLDAMLDEADRRILEAQRTGLPHHDPAAPPPVAAPAPTLSTSEFERIWTKLPEGARENLLDLVLWRTGPVDTASNLPGEYFWPQAPETQEFLGTPLGRTLDYLRLHPDIAIAEYLRQHPLVPAD</sequence>
<dbReference type="RefSeq" id="WP_116068564.1">
    <property type="nucleotide sequence ID" value="NZ_BONB01000030.1"/>
</dbReference>
<dbReference type="AlphaFoldDB" id="A0A3D9ZKQ3"/>
<reference evidence="1 2" key="1">
    <citation type="submission" date="2018-08" db="EMBL/GenBank/DDBJ databases">
        <title>Sequencing the genomes of 1000 actinobacteria strains.</title>
        <authorList>
            <person name="Klenk H.-P."/>
        </authorList>
    </citation>
    <scope>NUCLEOTIDE SEQUENCE [LARGE SCALE GENOMIC DNA]</scope>
    <source>
        <strain evidence="1 2">DSM 44099</strain>
    </source>
</reference>
<evidence type="ECO:0000313" key="2">
    <source>
        <dbReference type="Proteomes" id="UP000256913"/>
    </source>
</evidence>